<sequence>MNNYDNKDELPELSDEDINLLYEICNRAHASSAPPFKALFGAYDQVFAEQNIEPEHDGVVFRLLLRVGENARTETRASGRAVVDLVGHLKSILQAQGITVIENEGETDIQSVAANQEEHRPLPNGTNNPKSKRRVSFDEAKLDETWLSTYSTSIHEKHPKPLHLLSLRPKRGRSADSAKREKYRSNQPEAQPSRSNKLRDFSSSMTDYAEANAEQNPTLLFEPSQTQLEQNAEAFLYTSSFRAARKCLQTWRYSALAIQEDREENYKVAVSRDRKTLLKQAFDEWRAAYENLRQERRIKLHWEHEEERAEVAYLKQLARNVLTHWAASCHDQRVATGCAKRYMLKFRYFKRWQAIAVENAAKARAVVMKKFVTIWREKTARRQLQYEQAEAHLEEKCLSKYYKTWFWTFCSRRVEGWHEKNMMRHAFNRWTYAQIGLQQKNKDAEDQYRGHSLRQCLGLLQRKSGQLKEAAGLANAHYDRALMVKVTHTLAAETTLAPYARTMTLQVNLNLERKAFQIWQRQLSLNQQAAEIQRKRILQSAWTNWNDRLRCRALAQKIDERILVENLYRWVLQERLNSFQRNGNDRLLSNVLRTWVVRVADKNRTVEDAEMAFYNSQRRRRLASAMGRLYAALRRRENDEKVAVEFANAKLLPTLLSTWSEQASHCITLNKWASDARFYTLCTSSIATWKVKTTEHQQQRRRDAYTHVRARVKIRLARTCFGRWRGRCEELNNRHAEAERRAQARVMRLGGAAWYTWRINYAKKVEMDESATMHDYQKLISSSFTALSARQSEIKILHEQAKAFKHESDLALLAAALKRIQWQQFTATRRVESADALWARNRDTHIRQMLRYWSSKVASHRAPRIHLEQDEPESPSLRPASRAASRSAREPPSGSSEDSEGMVPAYLRTPSRSRRAGRFRTVIPTPAPVTPFVFDHSFSATTPGQNIDDFKPEGPAAVQIIGDDRFDTFTPQVTPFDRKLREGGFAPASEAGRGSLKSSMFGRSAYGVAPGGTAKSVRFSRNSHGRVKNTGEEHLKSS</sequence>
<feature type="domain" description="Sfi1 spindle body" evidence="2">
    <location>
        <begin position="290"/>
        <end position="856"/>
    </location>
</feature>
<evidence type="ECO:0000313" key="4">
    <source>
        <dbReference type="Proteomes" id="UP001303373"/>
    </source>
</evidence>
<dbReference type="InterPro" id="IPR013665">
    <property type="entry name" value="Sfi1_dom"/>
</dbReference>
<dbReference type="Proteomes" id="UP001303373">
    <property type="component" value="Chromosome 4"/>
</dbReference>
<feature type="region of interest" description="Disordered" evidence="1">
    <location>
        <begin position="160"/>
        <end position="200"/>
    </location>
</feature>
<keyword evidence="4" id="KW-1185">Reference proteome</keyword>
<feature type="region of interest" description="Disordered" evidence="1">
    <location>
        <begin position="113"/>
        <end position="136"/>
    </location>
</feature>
<feature type="region of interest" description="Disordered" evidence="1">
    <location>
        <begin position="984"/>
        <end position="1038"/>
    </location>
</feature>
<reference evidence="3 4" key="1">
    <citation type="submission" date="2023-11" db="EMBL/GenBank/DDBJ databases">
        <title>An acidophilic fungus is an integral part of prey digestion in a carnivorous sundew plant.</title>
        <authorList>
            <person name="Tsai I.J."/>
        </authorList>
    </citation>
    <scope>NUCLEOTIDE SEQUENCE [LARGE SCALE GENOMIC DNA]</scope>
    <source>
        <strain evidence="3">169a</strain>
    </source>
</reference>
<feature type="compositionally biased region" description="Basic and acidic residues" evidence="1">
    <location>
        <begin position="173"/>
        <end position="184"/>
    </location>
</feature>
<protein>
    <recommendedName>
        <fullName evidence="2">Sfi1 spindle body domain-containing protein</fullName>
    </recommendedName>
</protein>
<evidence type="ECO:0000256" key="1">
    <source>
        <dbReference type="SAM" id="MobiDB-lite"/>
    </source>
</evidence>
<feature type="compositionally biased region" description="Low complexity" evidence="1">
    <location>
        <begin position="874"/>
        <end position="896"/>
    </location>
</feature>
<accession>A0AAQ3M553</accession>
<proteinExistence type="predicted"/>
<evidence type="ECO:0000259" key="2">
    <source>
        <dbReference type="Pfam" id="PF08457"/>
    </source>
</evidence>
<feature type="compositionally biased region" description="Polar residues" evidence="1">
    <location>
        <begin position="185"/>
        <end position="200"/>
    </location>
</feature>
<feature type="region of interest" description="Disordered" evidence="1">
    <location>
        <begin position="865"/>
        <end position="911"/>
    </location>
</feature>
<name>A0AAQ3M553_9PEZI</name>
<gene>
    <name evidence="3" type="ORF">R9X50_00284900</name>
</gene>
<feature type="compositionally biased region" description="Basic and acidic residues" evidence="1">
    <location>
        <begin position="1029"/>
        <end position="1038"/>
    </location>
</feature>
<dbReference type="EMBL" id="CP138583">
    <property type="protein sequence ID" value="WPH00026.1"/>
    <property type="molecule type" value="Genomic_DNA"/>
</dbReference>
<organism evidence="3 4">
    <name type="scientific">Acrodontium crateriforme</name>
    <dbReference type="NCBI Taxonomy" id="150365"/>
    <lineage>
        <taxon>Eukaryota</taxon>
        <taxon>Fungi</taxon>
        <taxon>Dikarya</taxon>
        <taxon>Ascomycota</taxon>
        <taxon>Pezizomycotina</taxon>
        <taxon>Dothideomycetes</taxon>
        <taxon>Dothideomycetidae</taxon>
        <taxon>Mycosphaerellales</taxon>
        <taxon>Teratosphaeriaceae</taxon>
        <taxon>Acrodontium</taxon>
    </lineage>
</organism>
<evidence type="ECO:0000313" key="3">
    <source>
        <dbReference type="EMBL" id="WPH00026.1"/>
    </source>
</evidence>
<dbReference type="AlphaFoldDB" id="A0AAQ3M553"/>
<dbReference type="Pfam" id="PF08457">
    <property type="entry name" value="Sfi1"/>
    <property type="match status" value="1"/>
</dbReference>